<name>A0ACB9SKX6_HOLOL</name>
<dbReference type="EMBL" id="CM043023">
    <property type="protein sequence ID" value="KAI4455463.1"/>
    <property type="molecule type" value="Genomic_DNA"/>
</dbReference>
<gene>
    <name evidence="1" type="ORF">MML48_9g00002324</name>
</gene>
<proteinExistence type="predicted"/>
<sequence length="145" mass="17015">MPRKRELDIVDRSKVVLLYSQGQSQSKIAKTIKRSRYAIQMAIKRFQETGSYENRKKSGRKRKTTRRDDRFLTRLSLKNRMKSSKDLAAELNEQQGISISARTVRRRLVQANLHGRKARRKPLLTEEQMKKTIIVFGRKNTQIGQ</sequence>
<organism evidence="1 2">
    <name type="scientific">Holotrichia oblita</name>
    <name type="common">Chafer beetle</name>
    <dbReference type="NCBI Taxonomy" id="644536"/>
    <lineage>
        <taxon>Eukaryota</taxon>
        <taxon>Metazoa</taxon>
        <taxon>Ecdysozoa</taxon>
        <taxon>Arthropoda</taxon>
        <taxon>Hexapoda</taxon>
        <taxon>Insecta</taxon>
        <taxon>Pterygota</taxon>
        <taxon>Neoptera</taxon>
        <taxon>Endopterygota</taxon>
        <taxon>Coleoptera</taxon>
        <taxon>Polyphaga</taxon>
        <taxon>Scarabaeiformia</taxon>
        <taxon>Scarabaeidae</taxon>
        <taxon>Melolonthinae</taxon>
        <taxon>Holotrichia</taxon>
    </lineage>
</organism>
<reference evidence="1" key="1">
    <citation type="submission" date="2022-04" db="EMBL/GenBank/DDBJ databases">
        <title>Chromosome-scale genome assembly of Holotrichia oblita Faldermann.</title>
        <authorList>
            <person name="Rongchong L."/>
        </authorList>
    </citation>
    <scope>NUCLEOTIDE SEQUENCE</scope>
    <source>
        <strain evidence="1">81SQS9</strain>
    </source>
</reference>
<dbReference type="Proteomes" id="UP001056778">
    <property type="component" value="Chromosome 9"/>
</dbReference>
<comment type="caution">
    <text evidence="1">The sequence shown here is derived from an EMBL/GenBank/DDBJ whole genome shotgun (WGS) entry which is preliminary data.</text>
</comment>
<protein>
    <submittedName>
        <fullName evidence="1">Transposable element-related</fullName>
    </submittedName>
</protein>
<evidence type="ECO:0000313" key="2">
    <source>
        <dbReference type="Proteomes" id="UP001056778"/>
    </source>
</evidence>
<accession>A0ACB9SKX6</accession>
<evidence type="ECO:0000313" key="1">
    <source>
        <dbReference type="EMBL" id="KAI4455463.1"/>
    </source>
</evidence>
<keyword evidence="2" id="KW-1185">Reference proteome</keyword>